<comment type="caution">
    <text evidence="1">The sequence shown here is derived from an EMBL/GenBank/DDBJ whole genome shotgun (WGS) entry which is preliminary data.</text>
</comment>
<accession>A0A9D4MDX8</accession>
<evidence type="ECO:0000313" key="1">
    <source>
        <dbReference type="EMBL" id="KAH3874476.1"/>
    </source>
</evidence>
<protein>
    <submittedName>
        <fullName evidence="1">Uncharacterized protein</fullName>
    </submittedName>
</protein>
<keyword evidence="2" id="KW-1185">Reference proteome</keyword>
<dbReference type="AlphaFoldDB" id="A0A9D4MDX8"/>
<sequence>MSAAKRGQVSKSSATTCAPSLLKFVSRSEPSGRDVVKSIIHDLIVEVVKTSEAVVAKHRGDSVSSKQIASWKTDFHWLVVEGEGLEMCLKCNFCMKGNVTTVWARAG</sequence>
<dbReference type="Proteomes" id="UP000828390">
    <property type="component" value="Unassembled WGS sequence"/>
</dbReference>
<reference evidence="1" key="1">
    <citation type="journal article" date="2019" name="bioRxiv">
        <title>The Genome of the Zebra Mussel, Dreissena polymorpha: A Resource for Invasive Species Research.</title>
        <authorList>
            <person name="McCartney M.A."/>
            <person name="Auch B."/>
            <person name="Kono T."/>
            <person name="Mallez S."/>
            <person name="Zhang Y."/>
            <person name="Obille A."/>
            <person name="Becker A."/>
            <person name="Abrahante J.E."/>
            <person name="Garbe J."/>
            <person name="Badalamenti J.P."/>
            <person name="Herman A."/>
            <person name="Mangelson H."/>
            <person name="Liachko I."/>
            <person name="Sullivan S."/>
            <person name="Sone E.D."/>
            <person name="Koren S."/>
            <person name="Silverstein K.A.T."/>
            <person name="Beckman K.B."/>
            <person name="Gohl D.M."/>
        </authorList>
    </citation>
    <scope>NUCLEOTIDE SEQUENCE</scope>
    <source>
        <strain evidence="1">Duluth1</strain>
        <tissue evidence="1">Whole animal</tissue>
    </source>
</reference>
<gene>
    <name evidence="1" type="ORF">DPMN_037721</name>
</gene>
<organism evidence="1 2">
    <name type="scientific">Dreissena polymorpha</name>
    <name type="common">Zebra mussel</name>
    <name type="synonym">Mytilus polymorpha</name>
    <dbReference type="NCBI Taxonomy" id="45954"/>
    <lineage>
        <taxon>Eukaryota</taxon>
        <taxon>Metazoa</taxon>
        <taxon>Spiralia</taxon>
        <taxon>Lophotrochozoa</taxon>
        <taxon>Mollusca</taxon>
        <taxon>Bivalvia</taxon>
        <taxon>Autobranchia</taxon>
        <taxon>Heteroconchia</taxon>
        <taxon>Euheterodonta</taxon>
        <taxon>Imparidentia</taxon>
        <taxon>Neoheterodontei</taxon>
        <taxon>Myida</taxon>
        <taxon>Dreissenoidea</taxon>
        <taxon>Dreissenidae</taxon>
        <taxon>Dreissena</taxon>
    </lineage>
</organism>
<reference evidence="1" key="2">
    <citation type="submission" date="2020-11" db="EMBL/GenBank/DDBJ databases">
        <authorList>
            <person name="McCartney M.A."/>
            <person name="Auch B."/>
            <person name="Kono T."/>
            <person name="Mallez S."/>
            <person name="Becker A."/>
            <person name="Gohl D.M."/>
            <person name="Silverstein K.A.T."/>
            <person name="Koren S."/>
            <person name="Bechman K.B."/>
            <person name="Herman A."/>
            <person name="Abrahante J.E."/>
            <person name="Garbe J."/>
        </authorList>
    </citation>
    <scope>NUCLEOTIDE SEQUENCE</scope>
    <source>
        <strain evidence="1">Duluth1</strain>
        <tissue evidence="1">Whole animal</tissue>
    </source>
</reference>
<proteinExistence type="predicted"/>
<dbReference type="EMBL" id="JAIWYP010000002">
    <property type="protein sequence ID" value="KAH3874476.1"/>
    <property type="molecule type" value="Genomic_DNA"/>
</dbReference>
<evidence type="ECO:0000313" key="2">
    <source>
        <dbReference type="Proteomes" id="UP000828390"/>
    </source>
</evidence>
<name>A0A9D4MDX8_DREPO</name>